<name>A0A212SBU8_RHOAC</name>
<proteinExistence type="predicted"/>
<reference evidence="2" key="1">
    <citation type="submission" date="2017-06" db="EMBL/GenBank/DDBJ databases">
        <authorList>
            <person name="Varghese N."/>
            <person name="Submissions S."/>
        </authorList>
    </citation>
    <scope>NUCLEOTIDE SEQUENCE [LARGE SCALE GENOMIC DNA]</scope>
    <source>
        <strain evidence="2">DSM 137</strain>
    </source>
</reference>
<dbReference type="EMBL" id="FYDG01000024">
    <property type="protein sequence ID" value="SNB83016.1"/>
    <property type="molecule type" value="Genomic_DNA"/>
</dbReference>
<dbReference type="RefSeq" id="WP_088522454.1">
    <property type="nucleotide sequence ID" value="NZ_FYDG01000024.1"/>
</dbReference>
<evidence type="ECO:0000313" key="1">
    <source>
        <dbReference type="EMBL" id="SNB83016.1"/>
    </source>
</evidence>
<keyword evidence="2" id="KW-1185">Reference proteome</keyword>
<sequence>MKDSVTLQKACAKRARNEDALPLRIESVAWRTVYLNNRGENVGRLHQGGAGIVSTIHLARVRWLERLATGCLSSRP</sequence>
<gene>
    <name evidence="1" type="ORF">SAMN06265338_1248</name>
</gene>
<dbReference type="AlphaFoldDB" id="A0A212SBU8"/>
<evidence type="ECO:0000313" key="2">
    <source>
        <dbReference type="Proteomes" id="UP000198418"/>
    </source>
</evidence>
<protein>
    <submittedName>
        <fullName evidence="1">Uncharacterized protein</fullName>
    </submittedName>
</protein>
<accession>A0A212SBU8</accession>
<organism evidence="1 2">
    <name type="scientific">Rhodoblastus acidophilus</name>
    <name type="common">Rhodopseudomonas acidophila</name>
    <dbReference type="NCBI Taxonomy" id="1074"/>
    <lineage>
        <taxon>Bacteria</taxon>
        <taxon>Pseudomonadati</taxon>
        <taxon>Pseudomonadota</taxon>
        <taxon>Alphaproteobacteria</taxon>
        <taxon>Hyphomicrobiales</taxon>
        <taxon>Rhodoblastaceae</taxon>
        <taxon>Rhodoblastus</taxon>
    </lineage>
</organism>
<dbReference type="Proteomes" id="UP000198418">
    <property type="component" value="Unassembled WGS sequence"/>
</dbReference>